<evidence type="ECO:0008006" key="4">
    <source>
        <dbReference type="Google" id="ProtNLM"/>
    </source>
</evidence>
<gene>
    <name evidence="2" type="ORF">NCTC10741_02494</name>
</gene>
<feature type="transmembrane region" description="Helical" evidence="1">
    <location>
        <begin position="192"/>
        <end position="209"/>
    </location>
</feature>
<feature type="transmembrane region" description="Helical" evidence="1">
    <location>
        <begin position="386"/>
        <end position="410"/>
    </location>
</feature>
<organism evidence="2 3">
    <name type="scientific">Tsukamurella paurometabola</name>
    <name type="common">Corynebacterium paurometabolum</name>
    <dbReference type="NCBI Taxonomy" id="2061"/>
    <lineage>
        <taxon>Bacteria</taxon>
        <taxon>Bacillati</taxon>
        <taxon>Actinomycetota</taxon>
        <taxon>Actinomycetes</taxon>
        <taxon>Mycobacteriales</taxon>
        <taxon>Tsukamurellaceae</taxon>
        <taxon>Tsukamurella</taxon>
    </lineage>
</organism>
<feature type="transmembrane region" description="Helical" evidence="1">
    <location>
        <begin position="21"/>
        <end position="45"/>
    </location>
</feature>
<dbReference type="AlphaFoldDB" id="A0A3P8LF28"/>
<dbReference type="RefSeq" id="WP_126196455.1">
    <property type="nucleotide sequence ID" value="NZ_CP085954.1"/>
</dbReference>
<feature type="transmembrane region" description="Helical" evidence="1">
    <location>
        <begin position="295"/>
        <end position="312"/>
    </location>
</feature>
<accession>A0A3P8LF28</accession>
<evidence type="ECO:0000256" key="1">
    <source>
        <dbReference type="SAM" id="Phobius"/>
    </source>
</evidence>
<dbReference type="Proteomes" id="UP000271626">
    <property type="component" value="Chromosome"/>
</dbReference>
<sequence>MSGELHGTTALIRVHLRTMGVQTAVTVAGIAGIAVAVMTGVLSLFETAESRTRYAATMGSSPATAAINGRGHDLDTIGGIATYEVGFFGLLVLPALVLALTIRSARGQEDLGRVDLVTAARVGRLAPLAAPMTVTFAAIAAAATGIAIGATAVGHDGAGSARYALAVALYLGTVAGFGFLCGEVVQSARGAAGFAFGVLGLLYLVRAVVDGRSLDLPWLTPASWLAAARPFSTAPPAWPYLALAGTTILAGAAALRLRSRRDLGAGVLPPRPGPATGRIRTPLALAAHLSRGSGAGWLAGVAAWGVVMGLLAQEMRSMIGGNPEIARALTGSGSGAPDDALVYLSTVVIGVAAAGVGVQMVGRLAAEESAGRFALVLSGAVSRPAWVAASGAVVAAQIVAVLVVGAVAFGTGATLAGSPWPTSTSAAGAVLVYGAAAALITSVALALFAWSPRRAALAWALPVWALLVALLAETLRMPQWLRDTSPLHWLGRLPMDSLDPVATAVILATTLALLALGFRRLTVRDVAG</sequence>
<evidence type="ECO:0000313" key="2">
    <source>
        <dbReference type="EMBL" id="VDR39352.1"/>
    </source>
</evidence>
<feature type="transmembrane region" description="Helical" evidence="1">
    <location>
        <begin position="430"/>
        <end position="450"/>
    </location>
</feature>
<keyword evidence="1" id="KW-1133">Transmembrane helix</keyword>
<name>A0A3P8LF28_TSUPA</name>
<feature type="transmembrane region" description="Helical" evidence="1">
    <location>
        <begin position="85"/>
        <end position="105"/>
    </location>
</feature>
<dbReference type="EMBL" id="LR131273">
    <property type="protein sequence ID" value="VDR39352.1"/>
    <property type="molecule type" value="Genomic_DNA"/>
</dbReference>
<keyword evidence="1" id="KW-0472">Membrane</keyword>
<dbReference type="OrthoDB" id="2014935at2"/>
<reference evidence="2 3" key="1">
    <citation type="submission" date="2018-12" db="EMBL/GenBank/DDBJ databases">
        <authorList>
            <consortium name="Pathogen Informatics"/>
        </authorList>
    </citation>
    <scope>NUCLEOTIDE SEQUENCE [LARGE SCALE GENOMIC DNA]</scope>
    <source>
        <strain evidence="2 3">NCTC10741</strain>
    </source>
</reference>
<feature type="transmembrane region" description="Helical" evidence="1">
    <location>
        <begin position="125"/>
        <end position="148"/>
    </location>
</feature>
<evidence type="ECO:0000313" key="3">
    <source>
        <dbReference type="Proteomes" id="UP000271626"/>
    </source>
</evidence>
<keyword evidence="1" id="KW-0812">Transmembrane</keyword>
<feature type="transmembrane region" description="Helical" evidence="1">
    <location>
        <begin position="160"/>
        <end position="180"/>
    </location>
</feature>
<feature type="transmembrane region" description="Helical" evidence="1">
    <location>
        <begin position="497"/>
        <end position="518"/>
    </location>
</feature>
<feature type="transmembrane region" description="Helical" evidence="1">
    <location>
        <begin position="340"/>
        <end position="365"/>
    </location>
</feature>
<feature type="transmembrane region" description="Helical" evidence="1">
    <location>
        <begin position="457"/>
        <end position="477"/>
    </location>
</feature>
<feature type="transmembrane region" description="Helical" evidence="1">
    <location>
        <begin position="237"/>
        <end position="255"/>
    </location>
</feature>
<protein>
    <recommendedName>
        <fullName evidence="4">ABC-2 type transport system permease protein</fullName>
    </recommendedName>
</protein>
<proteinExistence type="predicted"/>